<feature type="compositionally biased region" description="Polar residues" evidence="6">
    <location>
        <begin position="2312"/>
        <end position="2328"/>
    </location>
</feature>
<dbReference type="PANTHER" id="PTHR11139:SF9">
    <property type="entry name" value="SERINE_THREONINE-PROTEIN KINASE MTOR"/>
    <property type="match status" value="1"/>
</dbReference>
<dbReference type="PANTHER" id="PTHR11139">
    <property type="entry name" value="ATAXIA TELANGIECTASIA MUTATED ATM -RELATED"/>
    <property type="match status" value="1"/>
</dbReference>
<name>A0ABR2HWW7_9EUKA</name>
<dbReference type="SUPFAM" id="SSF56112">
    <property type="entry name" value="Protein kinase-like (PK-like)"/>
    <property type="match status" value="1"/>
</dbReference>
<dbReference type="InterPro" id="IPR011989">
    <property type="entry name" value="ARM-like"/>
</dbReference>
<feature type="domain" description="PI3K/PI4K catalytic" evidence="7">
    <location>
        <begin position="2590"/>
        <end position="2956"/>
    </location>
</feature>
<feature type="region of interest" description="Disordered" evidence="6">
    <location>
        <begin position="2363"/>
        <end position="2382"/>
    </location>
</feature>
<dbReference type="PROSITE" id="PS50290">
    <property type="entry name" value="PI3_4_KINASE_3"/>
    <property type="match status" value="1"/>
</dbReference>
<comment type="caution">
    <text evidence="9">The sequence shown here is derived from an EMBL/GenBank/DDBJ whole genome shotgun (WGS) entry which is preliminary data.</text>
</comment>
<dbReference type="Gene3D" id="1.25.10.10">
    <property type="entry name" value="Leucine-rich Repeat Variant"/>
    <property type="match status" value="2"/>
</dbReference>
<feature type="compositionally biased region" description="Polar residues" evidence="6">
    <location>
        <begin position="2266"/>
        <end position="2281"/>
    </location>
</feature>
<feature type="region of interest" description="Disordered" evidence="6">
    <location>
        <begin position="2695"/>
        <end position="2722"/>
    </location>
</feature>
<evidence type="ECO:0000256" key="5">
    <source>
        <dbReference type="ARBA" id="ARBA00022840"/>
    </source>
</evidence>
<dbReference type="Pfam" id="PF02260">
    <property type="entry name" value="FATC"/>
    <property type="match status" value="1"/>
</dbReference>
<accession>A0ABR2HWW7</accession>
<dbReference type="Pfam" id="PF00454">
    <property type="entry name" value="PI3_PI4_kinase"/>
    <property type="match status" value="1"/>
</dbReference>
<evidence type="ECO:0000256" key="4">
    <source>
        <dbReference type="ARBA" id="ARBA00022777"/>
    </source>
</evidence>
<feature type="region of interest" description="Disordered" evidence="6">
    <location>
        <begin position="2175"/>
        <end position="2281"/>
    </location>
</feature>
<dbReference type="InterPro" id="IPR000403">
    <property type="entry name" value="PI3/4_kinase_cat_dom"/>
</dbReference>
<keyword evidence="5" id="KW-0067">ATP-binding</keyword>
<dbReference type="Gene3D" id="1.10.1070.11">
    <property type="entry name" value="Phosphatidylinositol 3-/4-kinase, catalytic domain"/>
    <property type="match status" value="1"/>
</dbReference>
<keyword evidence="10" id="KW-1185">Reference proteome</keyword>
<dbReference type="Proteomes" id="UP001470230">
    <property type="component" value="Unassembled WGS sequence"/>
</dbReference>
<evidence type="ECO:0000256" key="2">
    <source>
        <dbReference type="ARBA" id="ARBA00022679"/>
    </source>
</evidence>
<feature type="region of interest" description="Disordered" evidence="6">
    <location>
        <begin position="2392"/>
        <end position="2547"/>
    </location>
</feature>
<dbReference type="InterPro" id="IPR009076">
    <property type="entry name" value="FRB_dom"/>
</dbReference>
<keyword evidence="3" id="KW-0547">Nucleotide-binding</keyword>
<dbReference type="EMBL" id="JAPFFF010000021">
    <property type="protein sequence ID" value="KAK8854012.1"/>
    <property type="molecule type" value="Genomic_DNA"/>
</dbReference>
<dbReference type="InterPro" id="IPR011009">
    <property type="entry name" value="Kinase-like_dom_sf"/>
</dbReference>
<evidence type="ECO:0000259" key="7">
    <source>
        <dbReference type="PROSITE" id="PS50290"/>
    </source>
</evidence>
<keyword evidence="2" id="KW-0808">Transferase</keyword>
<feature type="compositionally biased region" description="Polar residues" evidence="6">
    <location>
        <begin position="2079"/>
        <end position="2093"/>
    </location>
</feature>
<feature type="compositionally biased region" description="Basic and acidic residues" evidence="6">
    <location>
        <begin position="2457"/>
        <end position="2471"/>
    </location>
</feature>
<proteinExistence type="predicted"/>
<dbReference type="EC" id="2.7.11.1" evidence="1"/>
<organism evidence="9 10">
    <name type="scientific">Tritrichomonas musculus</name>
    <dbReference type="NCBI Taxonomy" id="1915356"/>
    <lineage>
        <taxon>Eukaryota</taxon>
        <taxon>Metamonada</taxon>
        <taxon>Parabasalia</taxon>
        <taxon>Tritrichomonadida</taxon>
        <taxon>Tritrichomonadidae</taxon>
        <taxon>Tritrichomonas</taxon>
    </lineage>
</organism>
<feature type="compositionally biased region" description="Low complexity" evidence="6">
    <location>
        <begin position="2428"/>
        <end position="2440"/>
    </location>
</feature>
<reference evidence="9 10" key="1">
    <citation type="submission" date="2024-04" db="EMBL/GenBank/DDBJ databases">
        <title>Tritrichomonas musculus Genome.</title>
        <authorList>
            <person name="Alves-Ferreira E."/>
            <person name="Grigg M."/>
            <person name="Lorenzi H."/>
            <person name="Galac M."/>
        </authorList>
    </citation>
    <scope>NUCLEOTIDE SEQUENCE [LARGE SCALE GENOMIC DNA]</scope>
    <source>
        <strain evidence="9 10">EAF2021</strain>
    </source>
</reference>
<evidence type="ECO:0000259" key="8">
    <source>
        <dbReference type="PROSITE" id="PS51190"/>
    </source>
</evidence>
<dbReference type="InterPro" id="IPR003152">
    <property type="entry name" value="FATC_dom"/>
</dbReference>
<dbReference type="PROSITE" id="PS00916">
    <property type="entry name" value="PI3_4_KINASE_2"/>
    <property type="match status" value="1"/>
</dbReference>
<dbReference type="InterPro" id="IPR036940">
    <property type="entry name" value="PI3/4_kinase_cat_sf"/>
</dbReference>
<evidence type="ECO:0000256" key="6">
    <source>
        <dbReference type="SAM" id="MobiDB-lite"/>
    </source>
</evidence>
<keyword evidence="4" id="KW-0418">Kinase</keyword>
<dbReference type="InterPro" id="IPR050517">
    <property type="entry name" value="DDR_Repair_Kinase"/>
</dbReference>
<dbReference type="Gene3D" id="3.30.1010.10">
    <property type="entry name" value="Phosphatidylinositol 3-kinase Catalytic Subunit, Chain A, domain 4"/>
    <property type="match status" value="1"/>
</dbReference>
<dbReference type="InterPro" id="IPR016024">
    <property type="entry name" value="ARM-type_fold"/>
</dbReference>
<feature type="region of interest" description="Disordered" evidence="6">
    <location>
        <begin position="2293"/>
        <end position="2328"/>
    </location>
</feature>
<dbReference type="SMART" id="SM01345">
    <property type="entry name" value="Rapamycin_bind"/>
    <property type="match status" value="1"/>
</dbReference>
<feature type="compositionally biased region" description="Polar residues" evidence="6">
    <location>
        <begin position="2124"/>
        <end position="2140"/>
    </location>
</feature>
<sequence>MIRMDSRLNLKNLKITSNLQEIIEVYKQFKRNIFENWCGLHYQEANNQKNQFWEQINRCTESADPYDSVRVCIGSVILAKYSQTFRDNCSSILRDIRPQRENSLSIFIAIYTAKHAKRFRTSSQFTQSYLQVIYESLKSSSTKSFDKHYINLLYYLTVYATKEIDKCTSRFYETLLVAFANPSEEIRLYTMRTLNNYFRLTRHKQFPQSLRNQAIQLITPKKSPYPKNHGGMLIIVSLMDFFPEYYLEREIPKSYISIINSMKKDSRLINVCNLIQIALAPNFPESFSTSVENFLRNNWPDDKSKLTSDYVFPIWFALRKFPRAFTCKDNNNNSLFPQLLDLIKNLISKTEDRTMTDLGSSLLMDFMKNLPNEFDNYAEKVTHVLLIHDYSENFIPTFKHIVFKNELVLKFVLRDIESLLTYLLDDNREEKFIIFARLIASLPSIPEKIVNKIKEPLLNLLNHPNINLRKLIPPALLALCKYLPSQISTQIGITLITTSVIEDSIEMRLIILNSFSEPYPTYLSYPNILEYFTILVNDESFLVRQAALKILGGVSSKNPAMIYPMFRRILLDILFLLSASKSLRMKSDAILCLPIVFSSVVPILPIYVPIFMPIAFQQLKKNLSVAANEIDNPQNFKTIPFYQHPMMSYNSISSYQKFPYDRQLSNSLDLKPPINGQISNPSLSTIKESVAQRIITEEQMSFFERMFNTKITENFISTIGCICEKNFALIRPFVKDITKILLETIGRAAYKSILLASIDTLGKIIDQLGPIESAQITDLNTTLLKLGSRIISSKLYTAIFRTLGKIGPISPQNSLNIEISEVKAPENVDLSVSRDDYFVRAVVTCLFFVLDDKSESDLHSDAHLALSRTFSTCKKSVNSQRLFKSYVARLLTTIRALAPDDRSKYFKYIATILRCPVEWLQPFSIHFFQLIEDLWDTENNVDVLDIIPKLASRLKDEFAHYLPRVVTHLLDALTSCCSISSYDMCKAQLILKTICELSKFASQFVFIIINQICVTIVELKVTDALITTALDSIRSLIQNFNCTTYSSIIMRCCFQLIRKNPSLKEKILQVIYSLAVSMGSKFTNYVDSIKDHDLMTPEMDSILNSRKKKKLSDFPFIIVDKQEPEIYEWKPNTKIDEDDLTSITLIPNTSITEEQWKSWIRTFIKAFITHSPVPAIQSCIPISEKSPLFNRKIFNPAFLSCWANMHRESRMLIQTYIMQALSIDNTTPSVVTALIGLVEFIDRAGMPMKGNYFNITKSAINAGKRTFALYCAQRDFDDTKQRSALNIEILIQIYSQLGMFDEVRGMEKIVSNLLPHNEKLEQKLTKLELTENWSSIARNFDTFLLKPEPEKKHSNVIFAHAFYHLNDWKNFDTSIAQNQDSPNSIIMNCLRGLSLKKDISSLIEEGFVHLGKQGGPLFLHGFTAVAPYIVNAEQFVEIQEYFNNKNIDHWEKRLVPIKCTFNTIRPLLHMRMDILQNDGPLKVFPHQLSFLKLARKANEWKAFEQFYDLHFKEQSCCGSLMNRYQQLQIKYEYLHLLKKKGSISEALEYLDNCVSGQPKNNNERDIFSKFYFKKAKWIARLNNEDVIGQMSRVIDLCNMSLEMRPHHYSVKNLWSWANMHLFTHCSNENNFLFSLSSDSIDKNKENGQINTQIQAQAAIDAITGFASCLKLDFKDTFFDLLQMTSILFRSTNIPGVFDASIEAVKSVQLKRFIKVIPQLLVYQYTHSIPHQKLVADILIKLLTQYPNSVIFPLLFVNNTKRNTNIDVADMLKSFAMNHSEFYESAVNILNGLKKACITLPEYFTEALSKISNKIKKNKIESLESLIPVLIQKLKKALNEAESPYEAAFVSKYGNILKSVVATLEKYMHNRDLNEFINLTSSWADYYDNVNKDLQNELQVSLKYIAPELENFDNKMEMTQMIALMSTNSKNIKDEKKTKFLLNDENKGLLSNFHTQKVLSPSNYDSENSLMKDQYDQKKLRRQNFYKMPLKNEDKSSSKKSANDNILNYKTQVVDSPVCDDSLVVENNRKKNIKNKFYGGINNNEGQDLTSIISSNDKKNKNSKFLASAKQVISPDMTDSDNSINVNNGKSSKLTVEHSGNVKTESQSSDDSFEQEKRKKEQRKNNFYGTFTDINKNDKQQNSTKFFTSAKHVPSPDMTDSENSINIGRFNLVNDKSSKLTGNMNPNKIPPRKDNIKTGLNKQIESQSSDDSFEQEKNKKEQRKNNFYGTFTDINNNDKDVPSPDMADSENSINIGRFNLDNDKSSKLTGNMNPNKSPPQQENAKIGLNKLIESQSSDDSFEQEKRKKEQRKNNFYGTFTDINKNDKQQNSTKFFTSAKHVPSPDMTDSENSINIGRFNLVNDKSSKLTGNMNPNKIPPRKDNIKTGLNKLIESQSSDDSFEQEKNKKELKRNNFYGVFTDTKEDAKSSPKSPQKSPNSSKFLTSSKQVLSPDMTDSDSVHKFSHGGEKRSENPASPSIITQGKTASKSLFSNLKTAKVESPSSSYESSDNERRKKSQQQQPSAANSAASSQKKSSSSSIPSSSSLPHVVNMSSATATATKLRSIRRTQQCQLAVFNTFDPDKPVITISKFLDDVKIKLSKHRPRKIVIAGSDGKLYKFLLKGHEDLRVDQRMMQYFELMNSIASASMPQITITGVTPLAPNVGLIQWVKQCDLMKGLIIEFRKIGPNYNTYGNSDANTNNNNNEASNNANNNNNVGGAADNGNMGLNDEKKNFVIDPVNKELSMMKFMTTCNVDKLMPIHRLECIKNIMKETSANDLRDMMWLKAQDAESWIRHTFNFSKTSAVMSIVGYIIGLGDRHPANIMIQRSTGRVIHIDFGDYFEVSKERKYLAEKIPFRLTRMMIATFGPCGIEGSFRATCEATVQTIREHREAVMSILEIFIREPCSSGDFFYNSSKIENKMEIISGSVGIIKGSTKSHDKLLKNMSTISKKIDGLDFDNEIPLSVSEQVDNLISSATDAYNLAYLYHGWNPLW</sequence>
<feature type="compositionally biased region" description="Polar residues" evidence="6">
    <location>
        <begin position="2472"/>
        <end position="2494"/>
    </location>
</feature>
<evidence type="ECO:0000256" key="3">
    <source>
        <dbReference type="ARBA" id="ARBA00022741"/>
    </source>
</evidence>
<dbReference type="PROSITE" id="PS51190">
    <property type="entry name" value="FATC"/>
    <property type="match status" value="1"/>
</dbReference>
<dbReference type="SMART" id="SM01343">
    <property type="entry name" value="FATC"/>
    <property type="match status" value="1"/>
</dbReference>
<protein>
    <recommendedName>
        <fullName evidence="1">non-specific serine/threonine protein kinase</fullName>
        <ecNumber evidence="1">2.7.11.1</ecNumber>
    </recommendedName>
</protein>
<gene>
    <name evidence="9" type="ORF">M9Y10_016561</name>
</gene>
<feature type="compositionally biased region" description="Low complexity" evidence="6">
    <location>
        <begin position="2517"/>
        <end position="2544"/>
    </location>
</feature>
<dbReference type="SMART" id="SM00146">
    <property type="entry name" value="PI3Kc"/>
    <property type="match status" value="1"/>
</dbReference>
<dbReference type="InterPro" id="IPR018936">
    <property type="entry name" value="PI3/4_kinase_CS"/>
</dbReference>
<feature type="domain" description="FATC" evidence="8">
    <location>
        <begin position="2960"/>
        <end position="2992"/>
    </location>
</feature>
<evidence type="ECO:0000256" key="1">
    <source>
        <dbReference type="ARBA" id="ARBA00012513"/>
    </source>
</evidence>
<feature type="region of interest" description="Disordered" evidence="6">
    <location>
        <begin position="2074"/>
        <end position="2140"/>
    </location>
</feature>
<evidence type="ECO:0000313" key="9">
    <source>
        <dbReference type="EMBL" id="KAK8854012.1"/>
    </source>
</evidence>
<dbReference type="SUPFAM" id="SSF48371">
    <property type="entry name" value="ARM repeat"/>
    <property type="match status" value="1"/>
</dbReference>
<dbReference type="Pfam" id="PF08771">
    <property type="entry name" value="FRB_dom"/>
    <property type="match status" value="1"/>
</dbReference>
<evidence type="ECO:0000313" key="10">
    <source>
        <dbReference type="Proteomes" id="UP001470230"/>
    </source>
</evidence>